<name>A0A1J1CCN6_CALAY</name>
<dbReference type="KEGG" id="caby:Cabys_3269"/>
<dbReference type="AlphaFoldDB" id="A0A1J1CCN6"/>
<dbReference type="Proteomes" id="UP000183868">
    <property type="component" value="Chromosome"/>
</dbReference>
<dbReference type="EMBL" id="CP018099">
    <property type="protein sequence ID" value="APF20017.1"/>
    <property type="molecule type" value="Genomic_DNA"/>
</dbReference>
<protein>
    <submittedName>
        <fullName evidence="1">Uncharacterized protein</fullName>
    </submittedName>
</protein>
<evidence type="ECO:0000313" key="2">
    <source>
        <dbReference type="Proteomes" id="UP000183868"/>
    </source>
</evidence>
<organism evidence="1 2">
    <name type="scientific">Caldithrix abyssi DSM 13497</name>
    <dbReference type="NCBI Taxonomy" id="880073"/>
    <lineage>
        <taxon>Bacteria</taxon>
        <taxon>Pseudomonadati</taxon>
        <taxon>Calditrichota</taxon>
        <taxon>Calditrichia</taxon>
        <taxon>Calditrichales</taxon>
        <taxon>Calditrichaceae</taxon>
        <taxon>Caldithrix</taxon>
    </lineage>
</organism>
<gene>
    <name evidence="1" type="ORF">Cabys_3269</name>
</gene>
<accession>A0A1J1CCN6</accession>
<sequence length="38" mass="4338">MCNNQILVFFGEKNSAPASKIFDLIKREGREGRKNVLN</sequence>
<proteinExistence type="predicted"/>
<reference evidence="1 2" key="1">
    <citation type="submission" date="2016-11" db="EMBL/GenBank/DDBJ databases">
        <title>Genomic analysis of Caldithrix abyssi and proposal of a novel bacterial phylum Caldithrichaeota.</title>
        <authorList>
            <person name="Kublanov I."/>
            <person name="Sigalova O."/>
            <person name="Gavrilov S."/>
            <person name="Lebedinsky A."/>
            <person name="Ivanova N."/>
            <person name="Daum C."/>
            <person name="Reddy T."/>
            <person name="Klenk H.P."/>
            <person name="Goker M."/>
            <person name="Reva O."/>
            <person name="Miroshnichenko M."/>
            <person name="Kyprides N."/>
            <person name="Woyke T."/>
            <person name="Gelfand M."/>
        </authorList>
    </citation>
    <scope>NUCLEOTIDE SEQUENCE [LARGE SCALE GENOMIC DNA]</scope>
    <source>
        <strain evidence="1 2">LF13</strain>
    </source>
</reference>
<evidence type="ECO:0000313" key="1">
    <source>
        <dbReference type="EMBL" id="APF20017.1"/>
    </source>
</evidence>